<keyword evidence="3" id="KW-1185">Reference proteome</keyword>
<feature type="compositionally biased region" description="Basic and acidic residues" evidence="1">
    <location>
        <begin position="1"/>
        <end position="13"/>
    </location>
</feature>
<comment type="caution">
    <text evidence="2">The sequence shown here is derived from an EMBL/GenBank/DDBJ whole genome shotgun (WGS) entry which is preliminary data.</text>
</comment>
<sequence length="140" mass="16681">MEHYPYDRDEQNPDRPPSPQFPNDWEGNTMEVRNSHDGRIEIHLTLLNWPCSTFVYMVPLDQGEAQRLVYKTRWERKHFLSEKVQMELDLFTGRMFDDPGFLSQLRQLAQISHDLLMGELTLHCLARWPHEAALGPEYRR</sequence>
<protein>
    <submittedName>
        <fullName evidence="2">Uncharacterized protein</fullName>
    </submittedName>
</protein>
<accession>A0A8H5MP04</accession>
<reference evidence="2 3" key="1">
    <citation type="submission" date="2020-05" db="EMBL/GenBank/DDBJ databases">
        <title>Identification and distribution of gene clusters putatively required for synthesis of sphingolipid metabolism inhibitors in phylogenetically diverse species of the filamentous fungus Fusarium.</title>
        <authorList>
            <person name="Kim H.-S."/>
            <person name="Busman M."/>
            <person name="Brown D.W."/>
            <person name="Divon H."/>
            <person name="Uhlig S."/>
            <person name="Proctor R.H."/>
        </authorList>
    </citation>
    <scope>NUCLEOTIDE SEQUENCE [LARGE SCALE GENOMIC DNA]</scope>
    <source>
        <strain evidence="2 3">NRRL 25196</strain>
    </source>
</reference>
<evidence type="ECO:0000256" key="1">
    <source>
        <dbReference type="SAM" id="MobiDB-lite"/>
    </source>
</evidence>
<dbReference type="Proteomes" id="UP000574317">
    <property type="component" value="Unassembled WGS sequence"/>
</dbReference>
<gene>
    <name evidence="2" type="ORF">FNAPI_12146</name>
</gene>
<dbReference type="AlphaFoldDB" id="A0A8H5MP04"/>
<proteinExistence type="predicted"/>
<evidence type="ECO:0000313" key="3">
    <source>
        <dbReference type="Proteomes" id="UP000574317"/>
    </source>
</evidence>
<dbReference type="EMBL" id="JAAOAO010000605">
    <property type="protein sequence ID" value="KAF5535177.1"/>
    <property type="molecule type" value="Genomic_DNA"/>
</dbReference>
<feature type="region of interest" description="Disordered" evidence="1">
    <location>
        <begin position="1"/>
        <end position="26"/>
    </location>
</feature>
<evidence type="ECO:0000313" key="2">
    <source>
        <dbReference type="EMBL" id="KAF5535177.1"/>
    </source>
</evidence>
<organism evidence="2 3">
    <name type="scientific">Fusarium napiforme</name>
    <dbReference type="NCBI Taxonomy" id="42672"/>
    <lineage>
        <taxon>Eukaryota</taxon>
        <taxon>Fungi</taxon>
        <taxon>Dikarya</taxon>
        <taxon>Ascomycota</taxon>
        <taxon>Pezizomycotina</taxon>
        <taxon>Sordariomycetes</taxon>
        <taxon>Hypocreomycetidae</taxon>
        <taxon>Hypocreales</taxon>
        <taxon>Nectriaceae</taxon>
        <taxon>Fusarium</taxon>
        <taxon>Fusarium fujikuroi species complex</taxon>
    </lineage>
</organism>
<name>A0A8H5MP04_9HYPO</name>